<reference evidence="2" key="1">
    <citation type="submission" date="2024-04" db="EMBL/GenBank/DDBJ databases">
        <authorList>
            <person name="Shaw F."/>
            <person name="Minotto A."/>
        </authorList>
    </citation>
    <scope>NUCLEOTIDE SEQUENCE [LARGE SCALE GENOMIC DNA]</scope>
</reference>
<evidence type="ECO:0000313" key="1">
    <source>
        <dbReference type="EMBL" id="CAL1703376.1"/>
    </source>
</evidence>
<evidence type="ECO:0000313" key="2">
    <source>
        <dbReference type="Proteomes" id="UP001497453"/>
    </source>
</evidence>
<dbReference type="InterPro" id="IPR029032">
    <property type="entry name" value="AhpD-like"/>
</dbReference>
<gene>
    <name evidence="1" type="ORF">GFSPODELE1_LOCUS4543</name>
</gene>
<name>A0ABP1D684_9APHY</name>
<proteinExistence type="predicted"/>
<dbReference type="InterPro" id="IPR052999">
    <property type="entry name" value="PTS1_Protein"/>
</dbReference>
<dbReference type="Gene3D" id="1.20.1290.10">
    <property type="entry name" value="AhpD-like"/>
    <property type="match status" value="1"/>
</dbReference>
<protein>
    <recommendedName>
        <fullName evidence="3">Carboxymuconolactone decarboxylase-like domain-containing protein</fullName>
    </recommendedName>
</protein>
<organism evidence="1 2">
    <name type="scientific">Somion occarium</name>
    <dbReference type="NCBI Taxonomy" id="3059160"/>
    <lineage>
        <taxon>Eukaryota</taxon>
        <taxon>Fungi</taxon>
        <taxon>Dikarya</taxon>
        <taxon>Basidiomycota</taxon>
        <taxon>Agaricomycotina</taxon>
        <taxon>Agaricomycetes</taxon>
        <taxon>Polyporales</taxon>
        <taxon>Cerrenaceae</taxon>
        <taxon>Somion</taxon>
    </lineage>
</organism>
<dbReference type="PANTHER" id="PTHR28180">
    <property type="entry name" value="CONSERVED MITOCHONDRIAL PROTEIN-RELATED"/>
    <property type="match status" value="1"/>
</dbReference>
<sequence length="245" mass="26881">MAQLATAQFLQHLRSLYPHQSGSPDTPSAIVGQPWYLIAAVAFSASNKPDATAVVFQYVLNDLEKVEFAAEKDRHAARLAVARRIREAVLQSGLLSGYARAINSLVALHGVTPPELREQTTIRNTNQHITDYAENGKRLFKAMYGDTAEHVQTLLDEIYPDMGWFSNTVGYGITYRGTNVLSQVETSYVIATANICMDTPRQIAWHLANARHGGATVEQAKAVREIAMEVASAAGIQWTEAVPEV</sequence>
<accession>A0ABP1D684</accession>
<evidence type="ECO:0008006" key="3">
    <source>
        <dbReference type="Google" id="ProtNLM"/>
    </source>
</evidence>
<keyword evidence="2" id="KW-1185">Reference proteome</keyword>
<dbReference type="PANTHER" id="PTHR28180:SF2">
    <property type="entry name" value="PEROXISOMAL PROTEIN 2"/>
    <property type="match status" value="1"/>
</dbReference>
<dbReference type="EMBL" id="OZ037946">
    <property type="protein sequence ID" value="CAL1703376.1"/>
    <property type="molecule type" value="Genomic_DNA"/>
</dbReference>
<dbReference type="SUPFAM" id="SSF69118">
    <property type="entry name" value="AhpD-like"/>
    <property type="match status" value="1"/>
</dbReference>
<dbReference type="Proteomes" id="UP001497453">
    <property type="component" value="Chromosome 3"/>
</dbReference>